<accession>A0ACA9UPR3</accession>
<reference evidence="1" key="2">
    <citation type="submission" date="2021-10" db="EMBL/GenBank/DDBJ databases">
        <authorList>
            <person name="Piombo E."/>
        </authorList>
    </citation>
    <scope>NUCLEOTIDE SEQUENCE</scope>
</reference>
<dbReference type="Proteomes" id="UP000836387">
    <property type="component" value="Unassembled WGS sequence"/>
</dbReference>
<evidence type="ECO:0000313" key="2">
    <source>
        <dbReference type="Proteomes" id="UP000836387"/>
    </source>
</evidence>
<evidence type="ECO:0000313" key="1">
    <source>
        <dbReference type="EMBL" id="CAG9955441.1"/>
    </source>
</evidence>
<name>A0ACA9UPR3_BIOOC</name>
<sequence length="138" mass="14809">MVFHRQIFNSKLRVSNGDKSRAAIVSPLSKYRNAGAPAIDFLHAALEGAPVFTSGIELANEFDELTPYKGEGIVTKQFPGSFTQTDLQGILKAACRTKVVLTGYMAYVCASTTAGQAAEKGWHIIIAKDAVGTETFPV</sequence>
<proteinExistence type="predicted"/>
<organism evidence="1 2">
    <name type="scientific">Clonostachys rosea f. rosea IK726</name>
    <dbReference type="NCBI Taxonomy" id="1349383"/>
    <lineage>
        <taxon>Eukaryota</taxon>
        <taxon>Fungi</taxon>
        <taxon>Dikarya</taxon>
        <taxon>Ascomycota</taxon>
        <taxon>Pezizomycotina</taxon>
        <taxon>Sordariomycetes</taxon>
        <taxon>Hypocreomycetidae</taxon>
        <taxon>Hypocreales</taxon>
        <taxon>Bionectriaceae</taxon>
        <taxon>Clonostachys</taxon>
    </lineage>
</organism>
<gene>
    <name evidence="1" type="ORF">CRV2_00019259</name>
</gene>
<comment type="caution">
    <text evidence="1">The sequence shown here is derived from an EMBL/GenBank/DDBJ whole genome shotgun (WGS) entry which is preliminary data.</text>
</comment>
<keyword evidence="2" id="KW-1185">Reference proteome</keyword>
<dbReference type="EMBL" id="CADEHS020000589">
    <property type="protein sequence ID" value="CAG9955441.1"/>
    <property type="molecule type" value="Genomic_DNA"/>
</dbReference>
<reference evidence="1" key="1">
    <citation type="submission" date="2020-04" db="EMBL/GenBank/DDBJ databases">
        <authorList>
            <person name="Broberg M."/>
        </authorList>
    </citation>
    <scope>NUCLEOTIDE SEQUENCE</scope>
</reference>
<protein>
    <submittedName>
        <fullName evidence="1">Uncharacterized protein</fullName>
    </submittedName>
</protein>